<dbReference type="PANTHER" id="PTHR21528:SF0">
    <property type="entry name" value="DEHYDRODOLICHYL DIPHOSPHATE SYNTHASE COMPLEX SUBUNIT NUS1"/>
    <property type="match status" value="1"/>
</dbReference>
<reference evidence="14 15" key="1">
    <citation type="journal article" date="2015" name="Nat. Commun.">
        <title>Outbred genome sequencing and CRISPR/Cas9 gene editing in butterflies.</title>
        <authorList>
            <person name="Li X."/>
            <person name="Fan D."/>
            <person name="Zhang W."/>
            <person name="Liu G."/>
            <person name="Zhang L."/>
            <person name="Zhao L."/>
            <person name="Fang X."/>
            <person name="Chen L."/>
            <person name="Dong Y."/>
            <person name="Chen Y."/>
            <person name="Ding Y."/>
            <person name="Zhao R."/>
            <person name="Feng M."/>
            <person name="Zhu Y."/>
            <person name="Feng Y."/>
            <person name="Jiang X."/>
            <person name="Zhu D."/>
            <person name="Xiang H."/>
            <person name="Feng X."/>
            <person name="Li S."/>
            <person name="Wang J."/>
            <person name="Zhang G."/>
            <person name="Kronforst M.R."/>
            <person name="Wang W."/>
        </authorList>
    </citation>
    <scope>NUCLEOTIDE SEQUENCE [LARGE SCALE GENOMIC DNA]</scope>
    <source>
        <strain evidence="14">Ya'a_city_454_Px</strain>
        <tissue evidence="14">Whole body</tissue>
    </source>
</reference>
<gene>
    <name evidence="14" type="ORF">RR46_13223</name>
</gene>
<dbReference type="PANTHER" id="PTHR21528">
    <property type="entry name" value="DEHYDRODOLICHYL DIPHOSPHATE SYNTHASE COMPLEX SUBUNIT NUS1"/>
    <property type="match status" value="1"/>
</dbReference>
<dbReference type="GO" id="GO:1904423">
    <property type="term" value="C:dehydrodolichyl diphosphate synthase complex"/>
    <property type="evidence" value="ECO:0007669"/>
    <property type="project" value="InterPro"/>
</dbReference>
<proteinExistence type="inferred from homology"/>
<evidence type="ECO:0000256" key="2">
    <source>
        <dbReference type="ARBA" id="ARBA00004586"/>
    </source>
</evidence>
<evidence type="ECO:0000256" key="5">
    <source>
        <dbReference type="ARBA" id="ARBA00012596"/>
    </source>
</evidence>
<evidence type="ECO:0000256" key="1">
    <source>
        <dbReference type="ARBA" id="ARBA00001946"/>
    </source>
</evidence>
<keyword evidence="10 13" id="KW-1133">Transmembrane helix</keyword>
<keyword evidence="8" id="KW-0256">Endoplasmic reticulum</keyword>
<keyword evidence="15" id="KW-1185">Reference proteome</keyword>
<comment type="pathway">
    <text evidence="3">Protein modification; protein glycosylation.</text>
</comment>
<evidence type="ECO:0000256" key="11">
    <source>
        <dbReference type="ARBA" id="ARBA00023136"/>
    </source>
</evidence>
<evidence type="ECO:0000256" key="12">
    <source>
        <dbReference type="ARBA" id="ARBA00047353"/>
    </source>
</evidence>
<evidence type="ECO:0000256" key="3">
    <source>
        <dbReference type="ARBA" id="ARBA00004922"/>
    </source>
</evidence>
<dbReference type="STRING" id="66420.A0A194PM49"/>
<evidence type="ECO:0000256" key="6">
    <source>
        <dbReference type="ARBA" id="ARBA00022679"/>
    </source>
</evidence>
<comment type="subcellular location">
    <subcellularLocation>
        <location evidence="2">Endoplasmic reticulum membrane</location>
    </subcellularLocation>
</comment>
<accession>A0A194PM49</accession>
<keyword evidence="7 13" id="KW-0812">Transmembrane</keyword>
<evidence type="ECO:0000313" key="15">
    <source>
        <dbReference type="Proteomes" id="UP000053268"/>
    </source>
</evidence>
<feature type="transmembrane region" description="Helical" evidence="13">
    <location>
        <begin position="6"/>
        <end position="28"/>
    </location>
</feature>
<comment type="cofactor">
    <cofactor evidence="1">
        <name>Mg(2+)</name>
        <dbReference type="ChEBI" id="CHEBI:18420"/>
    </cofactor>
</comment>
<dbReference type="EC" id="2.5.1.87" evidence="5"/>
<evidence type="ECO:0000256" key="10">
    <source>
        <dbReference type="ARBA" id="ARBA00022989"/>
    </source>
</evidence>
<dbReference type="InterPro" id="IPR036424">
    <property type="entry name" value="UPP_synth-like_sf"/>
</dbReference>
<keyword evidence="6" id="KW-0808">Transferase</keyword>
<keyword evidence="9" id="KW-0460">Magnesium</keyword>
<evidence type="ECO:0000256" key="9">
    <source>
        <dbReference type="ARBA" id="ARBA00022842"/>
    </source>
</evidence>
<evidence type="ECO:0000313" key="14">
    <source>
        <dbReference type="EMBL" id="KPI94058.1"/>
    </source>
</evidence>
<dbReference type="GO" id="GO:0005789">
    <property type="term" value="C:endoplasmic reticulum membrane"/>
    <property type="evidence" value="ECO:0007669"/>
    <property type="project" value="UniProtKB-SubCell"/>
</dbReference>
<evidence type="ECO:0000256" key="4">
    <source>
        <dbReference type="ARBA" id="ARBA00005432"/>
    </source>
</evidence>
<dbReference type="EMBL" id="KQ459601">
    <property type="protein sequence ID" value="KPI94058.1"/>
    <property type="molecule type" value="Genomic_DNA"/>
</dbReference>
<sequence>MLSRLIRQILFVLVNFVVNVLVAVQNVYHRLWVRRCKVLDDEVTKNDVIMIMDNVPKMKKSLKHLVVLVDTNHHSMSDLARLVIWSLITGIPYVSFHDITGDLKQNEEKLFLAIEKKKKGIPGCIKWSNKPDLNGYTYGMNANNVFINIFSYKDGRPQIVECVRQIAKGCINCEKKTNEFTTEEFGKVLTQMYNNIPDPDLVLYTGPHCCTYGLLPWQIRLTEFIQLALEHSVDISSYIGALYKYNKCDQRFGK</sequence>
<evidence type="ECO:0000256" key="13">
    <source>
        <dbReference type="SAM" id="Phobius"/>
    </source>
</evidence>
<dbReference type="UniPathway" id="UPA00378"/>
<comment type="similarity">
    <text evidence="4">Belongs to the UPP synthase family.</text>
</comment>
<protein>
    <recommendedName>
        <fullName evidence="5">ditrans,polycis-polyprenyl diphosphate synthase [(2E,6E)-farnesyldiphosphate specific]</fullName>
        <ecNumber evidence="5">2.5.1.87</ecNumber>
    </recommendedName>
</protein>
<dbReference type="GO" id="GO:0045547">
    <property type="term" value="F:ditrans,polycis-polyprenyl diphosphate synthase [(2E,6E)-farnesyl diphosphate specific] activity"/>
    <property type="evidence" value="ECO:0007669"/>
    <property type="project" value="UniProtKB-EC"/>
</dbReference>
<keyword evidence="11 13" id="KW-0472">Membrane</keyword>
<name>A0A194PM49_PAPXU</name>
<evidence type="ECO:0000256" key="8">
    <source>
        <dbReference type="ARBA" id="ARBA00022824"/>
    </source>
</evidence>
<dbReference type="Proteomes" id="UP000053268">
    <property type="component" value="Unassembled WGS sequence"/>
</dbReference>
<dbReference type="Gene3D" id="3.40.1180.10">
    <property type="entry name" value="Decaprenyl diphosphate synthase-like"/>
    <property type="match status" value="1"/>
</dbReference>
<dbReference type="InterPro" id="IPR038887">
    <property type="entry name" value="Nus1/NgBR"/>
</dbReference>
<keyword evidence="14" id="KW-0675">Receptor</keyword>
<dbReference type="AlphaFoldDB" id="A0A194PM49"/>
<organism evidence="14 15">
    <name type="scientific">Papilio xuthus</name>
    <name type="common">Asian swallowtail butterfly</name>
    <dbReference type="NCBI Taxonomy" id="66420"/>
    <lineage>
        <taxon>Eukaryota</taxon>
        <taxon>Metazoa</taxon>
        <taxon>Ecdysozoa</taxon>
        <taxon>Arthropoda</taxon>
        <taxon>Hexapoda</taxon>
        <taxon>Insecta</taxon>
        <taxon>Pterygota</taxon>
        <taxon>Neoptera</taxon>
        <taxon>Endopterygota</taxon>
        <taxon>Lepidoptera</taxon>
        <taxon>Glossata</taxon>
        <taxon>Ditrysia</taxon>
        <taxon>Papilionoidea</taxon>
        <taxon>Papilionidae</taxon>
        <taxon>Papilioninae</taxon>
        <taxon>Papilio</taxon>
    </lineage>
</organism>
<evidence type="ECO:0000256" key="7">
    <source>
        <dbReference type="ARBA" id="ARBA00022692"/>
    </source>
</evidence>
<dbReference type="SUPFAM" id="SSF64005">
    <property type="entry name" value="Undecaprenyl diphosphate synthase"/>
    <property type="match status" value="1"/>
</dbReference>
<comment type="catalytic activity">
    <reaction evidence="12">
        <text>n isopentenyl diphosphate + (2E,6E)-farnesyl diphosphate = a di-trans,poly-cis-polyprenyl diphosphate + n diphosphate</text>
        <dbReference type="Rhea" id="RHEA:53008"/>
        <dbReference type="Rhea" id="RHEA-COMP:19494"/>
        <dbReference type="ChEBI" id="CHEBI:33019"/>
        <dbReference type="ChEBI" id="CHEBI:128769"/>
        <dbReference type="ChEBI" id="CHEBI:136960"/>
        <dbReference type="ChEBI" id="CHEBI:175763"/>
        <dbReference type="EC" id="2.5.1.87"/>
    </reaction>
</comment>